<dbReference type="EMBL" id="FUWL01000004">
    <property type="protein sequence ID" value="SJZ36846.1"/>
    <property type="molecule type" value="Genomic_DNA"/>
</dbReference>
<dbReference type="InterPro" id="IPR001130">
    <property type="entry name" value="TatD-like"/>
</dbReference>
<accession>A0A1T4K352</accession>
<proteinExistence type="predicted"/>
<dbReference type="Gene3D" id="3.20.20.140">
    <property type="entry name" value="Metal-dependent hydrolases"/>
    <property type="match status" value="1"/>
</dbReference>
<dbReference type="Proteomes" id="UP000189956">
    <property type="component" value="Unassembled WGS sequence"/>
</dbReference>
<sequence length="243" mass="27083">MRIEELGQGGMGVSPYVDFHTHRHRYQVYAGRTDVIAVQSVMYGLELPLPEANYVTLGIHPMQDDVQELVRRLRVEPDKLRADLMAEINALGGRCCGIGECGWDRRSVLSWEDQDALMAFHYALAQDLGLPLVLHIVGGVHRLLALKSSVPSECVGWFYHGFRGKSATLGQLISAGVHVSLSPTHHTPKEIMMRSAEGVFFLETDDSDRDIETVYGEAASLLDVDVSYLRNKLLGDFKIFLSK</sequence>
<dbReference type="SUPFAM" id="SSF51556">
    <property type="entry name" value="Metallo-dependent hydrolases"/>
    <property type="match status" value="1"/>
</dbReference>
<dbReference type="InterPro" id="IPR032466">
    <property type="entry name" value="Metal_Hydrolase"/>
</dbReference>
<organism evidence="1 2">
    <name type="scientific">Porphyromonas cangingivalis</name>
    <dbReference type="NCBI Taxonomy" id="36874"/>
    <lineage>
        <taxon>Bacteria</taxon>
        <taxon>Pseudomonadati</taxon>
        <taxon>Bacteroidota</taxon>
        <taxon>Bacteroidia</taxon>
        <taxon>Bacteroidales</taxon>
        <taxon>Porphyromonadaceae</taxon>
        <taxon>Porphyromonas</taxon>
    </lineage>
</organism>
<evidence type="ECO:0000313" key="1">
    <source>
        <dbReference type="EMBL" id="SJZ36846.1"/>
    </source>
</evidence>
<evidence type="ECO:0000313" key="2">
    <source>
        <dbReference type="Proteomes" id="UP000189956"/>
    </source>
</evidence>
<reference evidence="1 2" key="1">
    <citation type="submission" date="2017-02" db="EMBL/GenBank/DDBJ databases">
        <authorList>
            <person name="Peterson S.W."/>
        </authorList>
    </citation>
    <scope>NUCLEOTIDE SEQUENCE [LARGE SCALE GENOMIC DNA]</scope>
    <source>
        <strain evidence="1 2">ATCC 700135</strain>
    </source>
</reference>
<name>A0A1T4K352_PORCN</name>
<dbReference type="AlphaFoldDB" id="A0A1T4K352"/>
<gene>
    <name evidence="1" type="ORF">SAMN02745205_00541</name>
</gene>
<protein>
    <submittedName>
        <fullName evidence="1">TatD DNase family protein</fullName>
    </submittedName>
</protein>
<dbReference type="RefSeq" id="WP_078735578.1">
    <property type="nucleotide sequence ID" value="NZ_FUWL01000004.1"/>
</dbReference>
<dbReference type="GO" id="GO:0016788">
    <property type="term" value="F:hydrolase activity, acting on ester bonds"/>
    <property type="evidence" value="ECO:0007669"/>
    <property type="project" value="InterPro"/>
</dbReference>
<dbReference type="Pfam" id="PF01026">
    <property type="entry name" value="TatD_DNase"/>
    <property type="match status" value="1"/>
</dbReference>